<keyword evidence="4 6" id="KW-0472">Membrane</keyword>
<keyword evidence="3 6" id="KW-1133">Transmembrane helix</keyword>
<dbReference type="OMA" id="HLQQSFI"/>
<dbReference type="PANTHER" id="PTHR12570">
    <property type="match status" value="1"/>
</dbReference>
<keyword evidence="2 6" id="KW-0812">Transmembrane</keyword>
<feature type="transmembrane region" description="Helical" evidence="6">
    <location>
        <begin position="99"/>
        <end position="120"/>
    </location>
</feature>
<feature type="region of interest" description="Disordered" evidence="5">
    <location>
        <begin position="71"/>
        <end position="90"/>
    </location>
</feature>
<evidence type="ECO:0000313" key="7">
    <source>
        <dbReference type="EMBL" id="ORZ02413.1"/>
    </source>
</evidence>
<dbReference type="GO" id="GO:0016020">
    <property type="term" value="C:membrane"/>
    <property type="evidence" value="ECO:0007669"/>
    <property type="project" value="UniProtKB-SubCell"/>
</dbReference>
<feature type="transmembrane region" description="Helical" evidence="6">
    <location>
        <begin position="255"/>
        <end position="274"/>
    </location>
</feature>
<evidence type="ECO:0000256" key="3">
    <source>
        <dbReference type="ARBA" id="ARBA00022989"/>
    </source>
</evidence>
<sequence length="425" mass="46838">MIVPSVFGPDDRSNSLIGVLLSICGNILISFALNIQKLAHNRLSEQDQDVRRRFPKNNYAATARSDMSVLSATSSLPPQPQPESAKKHKDDTRYLGSKTWWLGITLMAIGEVGNFMAYGFAPASTIAPLGTTTIVSNAILAPLLLKERFRIQDLAGVLLAIDGAAIVVSSSKSEELKLSPELVAAALMQLRSIIFYAVTLCSILLLTALSPRYGNKHILIDLGLTALYGAYTVLATKSLSSLLNLTLYKLFTYPISYVLIIVLIFTAVMQVKYLNRAMQRFDSTAVIPTQFVTFTISAIVGSAIIYRDFDDDNPWQLTRFVVGCLTEFLGIYLITANRGDKKYTPDDKHHHEETVVVRVSSDASDSSRMDDNASMPLLHDAEEDMIHPPLSRKRSSLFCGISLHSQLAGGRMNDENVKEEDDINT</sequence>
<evidence type="ECO:0000313" key="8">
    <source>
        <dbReference type="Proteomes" id="UP000242180"/>
    </source>
</evidence>
<evidence type="ECO:0000256" key="2">
    <source>
        <dbReference type="ARBA" id="ARBA00022692"/>
    </source>
</evidence>
<keyword evidence="8" id="KW-1185">Reference proteome</keyword>
<comment type="caution">
    <text evidence="7">The sequence shown here is derived from an EMBL/GenBank/DDBJ whole genome shotgun (WGS) entry which is preliminary data.</text>
</comment>
<evidence type="ECO:0000256" key="6">
    <source>
        <dbReference type="SAM" id="Phobius"/>
    </source>
</evidence>
<dbReference type="Proteomes" id="UP000242180">
    <property type="component" value="Unassembled WGS sequence"/>
</dbReference>
<organism evidence="7 8">
    <name type="scientific">Syncephalastrum racemosum</name>
    <name type="common">Filamentous fungus</name>
    <dbReference type="NCBI Taxonomy" id="13706"/>
    <lineage>
        <taxon>Eukaryota</taxon>
        <taxon>Fungi</taxon>
        <taxon>Fungi incertae sedis</taxon>
        <taxon>Mucoromycota</taxon>
        <taxon>Mucoromycotina</taxon>
        <taxon>Mucoromycetes</taxon>
        <taxon>Mucorales</taxon>
        <taxon>Syncephalastraceae</taxon>
        <taxon>Syncephalastrum</taxon>
    </lineage>
</organism>
<dbReference type="InterPro" id="IPR037185">
    <property type="entry name" value="EmrE-like"/>
</dbReference>
<dbReference type="InterPro" id="IPR008521">
    <property type="entry name" value="Mg_trans_NIPA"/>
</dbReference>
<evidence type="ECO:0000256" key="5">
    <source>
        <dbReference type="SAM" id="MobiDB-lite"/>
    </source>
</evidence>
<evidence type="ECO:0000256" key="1">
    <source>
        <dbReference type="ARBA" id="ARBA00004141"/>
    </source>
</evidence>
<dbReference type="OrthoDB" id="165382at2759"/>
<feature type="transmembrane region" description="Helical" evidence="6">
    <location>
        <begin position="218"/>
        <end position="235"/>
    </location>
</feature>
<dbReference type="AlphaFoldDB" id="A0A1X2HS80"/>
<feature type="transmembrane region" description="Helical" evidence="6">
    <location>
        <begin position="15"/>
        <end position="35"/>
    </location>
</feature>
<dbReference type="PANTHER" id="PTHR12570:SF65">
    <property type="entry name" value="MAGNESIUM TRANSPORTER NIPA9-RELATED"/>
    <property type="match status" value="1"/>
</dbReference>
<dbReference type="GO" id="GO:0015095">
    <property type="term" value="F:magnesium ion transmembrane transporter activity"/>
    <property type="evidence" value="ECO:0007669"/>
    <property type="project" value="InterPro"/>
</dbReference>
<feature type="transmembrane region" description="Helical" evidence="6">
    <location>
        <begin position="183"/>
        <end position="206"/>
    </location>
</feature>
<feature type="transmembrane region" description="Helical" evidence="6">
    <location>
        <begin position="317"/>
        <end position="335"/>
    </location>
</feature>
<protein>
    <submittedName>
        <fullName evidence="7">Magnesium transporter NIPA-domain-containing protein</fullName>
    </submittedName>
</protein>
<feature type="transmembrane region" description="Helical" evidence="6">
    <location>
        <begin position="286"/>
        <end position="305"/>
    </location>
</feature>
<dbReference type="Pfam" id="PF05653">
    <property type="entry name" value="Mg_trans_NIPA"/>
    <property type="match status" value="1"/>
</dbReference>
<reference evidence="7 8" key="1">
    <citation type="submission" date="2016-07" db="EMBL/GenBank/DDBJ databases">
        <title>Pervasive Adenine N6-methylation of Active Genes in Fungi.</title>
        <authorList>
            <consortium name="DOE Joint Genome Institute"/>
            <person name="Mondo S.J."/>
            <person name="Dannebaum R.O."/>
            <person name="Kuo R.C."/>
            <person name="Labutti K."/>
            <person name="Haridas S."/>
            <person name="Kuo A."/>
            <person name="Salamov A."/>
            <person name="Ahrendt S.R."/>
            <person name="Lipzen A."/>
            <person name="Sullivan W."/>
            <person name="Andreopoulos W.B."/>
            <person name="Clum A."/>
            <person name="Lindquist E."/>
            <person name="Daum C."/>
            <person name="Ramamoorthy G.K."/>
            <person name="Gryganskyi A."/>
            <person name="Culley D."/>
            <person name="Magnuson J.K."/>
            <person name="James T.Y."/>
            <person name="O'Malley M.A."/>
            <person name="Stajich J.E."/>
            <person name="Spatafora J.W."/>
            <person name="Visel A."/>
            <person name="Grigoriev I.V."/>
        </authorList>
    </citation>
    <scope>NUCLEOTIDE SEQUENCE [LARGE SCALE GENOMIC DNA]</scope>
    <source>
        <strain evidence="7 8">NRRL 2496</strain>
    </source>
</reference>
<name>A0A1X2HS80_SYNRA</name>
<gene>
    <name evidence="7" type="ORF">BCR43DRAFT_519741</name>
</gene>
<accession>A0A1X2HS80</accession>
<comment type="subcellular location">
    <subcellularLocation>
        <location evidence="1">Membrane</location>
        <topology evidence="1">Multi-pass membrane protein</topology>
    </subcellularLocation>
</comment>
<evidence type="ECO:0000256" key="4">
    <source>
        <dbReference type="ARBA" id="ARBA00023136"/>
    </source>
</evidence>
<dbReference type="EMBL" id="MCGN01000001">
    <property type="protein sequence ID" value="ORZ02413.1"/>
    <property type="molecule type" value="Genomic_DNA"/>
</dbReference>
<dbReference type="InParanoid" id="A0A1X2HS80"/>
<proteinExistence type="predicted"/>
<dbReference type="SUPFAM" id="SSF103481">
    <property type="entry name" value="Multidrug resistance efflux transporter EmrE"/>
    <property type="match status" value="1"/>
</dbReference>